<keyword evidence="2" id="KW-1185">Reference proteome</keyword>
<gene>
    <name evidence="1" type="ORF">E0H26_25285</name>
</gene>
<comment type="caution">
    <text evidence="1">The sequence shown here is derived from an EMBL/GenBank/DDBJ whole genome shotgun (WGS) entry which is preliminary data.</text>
</comment>
<dbReference type="Proteomes" id="UP000292274">
    <property type="component" value="Unassembled WGS sequence"/>
</dbReference>
<proteinExistence type="predicted"/>
<evidence type="ECO:0000313" key="1">
    <source>
        <dbReference type="EMBL" id="TCB91605.1"/>
    </source>
</evidence>
<dbReference type="RefSeq" id="WP_131307962.1">
    <property type="nucleotide sequence ID" value="NZ_SJJR01000024.1"/>
</dbReference>
<reference evidence="1 2" key="1">
    <citation type="submission" date="2019-02" db="EMBL/GenBank/DDBJ databases">
        <title>Jishengella sp. nov., isolated from a root of Zingiber montanum.</title>
        <authorList>
            <person name="Kuncharoen N."/>
            <person name="Kudo T."/>
            <person name="Masahiro Y."/>
            <person name="Ohkuma M."/>
            <person name="Tanasupawat S."/>
        </authorList>
    </citation>
    <scope>NUCLEOTIDE SEQUENCE [LARGE SCALE GENOMIC DNA]</scope>
    <source>
        <strain evidence="1 2">PLAI 1-1</strain>
    </source>
</reference>
<dbReference type="OrthoDB" id="4751163at2"/>
<name>A0A4V2LVE4_9ACTN</name>
<evidence type="ECO:0000313" key="2">
    <source>
        <dbReference type="Proteomes" id="UP000292274"/>
    </source>
</evidence>
<accession>A0A4V2LVE4</accession>
<sequence>MASQDVARPTGTRSLSAHQRFVRWSESRAWANGSIAFGSVIANLVQGIRDFTQESRPNREEYSCEPVAIGCVPWMNNERLVAALALLPTCIVMTKNANDLRAAHTLQANGMPLIPEYLPGFDSVGFVDAHGRRPIMTPYGLTGPSLEELGPVRLAGWRSDRAAPLLHAKMLLLADAHRWETEWGDRWELRPRRAWLGSANWTHAAESDHLEFGLWTDELLLVKEVSEFLLDLLMFSEPLDTTADEPSPDLADAEWDHAAFHEAMAAMREDDDPYDDEPE</sequence>
<organism evidence="1 2">
    <name type="scientific">Micromonospora zingiberis</name>
    <dbReference type="NCBI Taxonomy" id="2053011"/>
    <lineage>
        <taxon>Bacteria</taxon>
        <taxon>Bacillati</taxon>
        <taxon>Actinomycetota</taxon>
        <taxon>Actinomycetes</taxon>
        <taxon>Micromonosporales</taxon>
        <taxon>Micromonosporaceae</taxon>
        <taxon>Micromonospora</taxon>
    </lineage>
</organism>
<dbReference type="EMBL" id="SJJR01000024">
    <property type="protein sequence ID" value="TCB91605.1"/>
    <property type="molecule type" value="Genomic_DNA"/>
</dbReference>
<dbReference type="AlphaFoldDB" id="A0A4V2LVE4"/>
<protein>
    <submittedName>
        <fullName evidence="1">Uncharacterized protein</fullName>
    </submittedName>
</protein>